<feature type="signal peptide" evidence="1">
    <location>
        <begin position="1"/>
        <end position="20"/>
    </location>
</feature>
<evidence type="ECO:0000256" key="1">
    <source>
        <dbReference type="SAM" id="SignalP"/>
    </source>
</evidence>
<feature type="chain" id="PRO_5045104859" evidence="1">
    <location>
        <begin position="21"/>
        <end position="354"/>
    </location>
</feature>
<evidence type="ECO:0000313" key="2">
    <source>
        <dbReference type="EMBL" id="MFD2918129.1"/>
    </source>
</evidence>
<keyword evidence="1" id="KW-0732">Signal</keyword>
<dbReference type="Proteomes" id="UP001597511">
    <property type="component" value="Unassembled WGS sequence"/>
</dbReference>
<proteinExistence type="predicted"/>
<evidence type="ECO:0000313" key="3">
    <source>
        <dbReference type="Proteomes" id="UP001597511"/>
    </source>
</evidence>
<gene>
    <name evidence="2" type="ORF">ACFS6H_00330</name>
</gene>
<comment type="caution">
    <text evidence="2">The sequence shown here is derived from an EMBL/GenBank/DDBJ whole genome shotgun (WGS) entry which is preliminary data.</text>
</comment>
<dbReference type="RefSeq" id="WP_386093695.1">
    <property type="nucleotide sequence ID" value="NZ_JBHUOZ010000001.1"/>
</dbReference>
<reference evidence="3" key="1">
    <citation type="journal article" date="2019" name="Int. J. Syst. Evol. Microbiol.">
        <title>The Global Catalogue of Microorganisms (GCM) 10K type strain sequencing project: providing services to taxonomists for standard genome sequencing and annotation.</title>
        <authorList>
            <consortium name="The Broad Institute Genomics Platform"/>
            <consortium name="The Broad Institute Genome Sequencing Center for Infectious Disease"/>
            <person name="Wu L."/>
            <person name="Ma J."/>
        </authorList>
    </citation>
    <scope>NUCLEOTIDE SEQUENCE [LARGE SCALE GENOMIC DNA]</scope>
    <source>
        <strain evidence="3">KCTC 23299</strain>
    </source>
</reference>
<organism evidence="2 3">
    <name type="scientific">Terrimonas rubra</name>
    <dbReference type="NCBI Taxonomy" id="1035890"/>
    <lineage>
        <taxon>Bacteria</taxon>
        <taxon>Pseudomonadati</taxon>
        <taxon>Bacteroidota</taxon>
        <taxon>Chitinophagia</taxon>
        <taxon>Chitinophagales</taxon>
        <taxon>Chitinophagaceae</taxon>
        <taxon>Terrimonas</taxon>
    </lineage>
</organism>
<sequence length="354" mass="40467">MRKKILLCALVIISTLNTYAQIGKKQLPALKNSIVKYYQTDKNTGDPVNEFMMTFELFFNKSNQQLGDAIKEEELRTKLSYRKIAGVFYDSLYYYVINVLLPEEVNAAEQNVRKYAALTTQYYCDCFKQHGTDGIKEQEFSELVQKCTNTMANDNTFMQKVAQSVSLNMLADKNILMKISGITLLADCKSITDYFYRSIKDIYAESYIIEGENAVFDILDRLNASSLEEKKRLSGIFPTHKKFASDITKINKLINTEKVERETNSKNNEDGTVTIVKTFYQKNKKQILLLGQAEYVLNKRSPSAIVLSAKYVTSEKIKDAKSIIKTIQDNDFILPPPPMGELREIKIDTKKEGN</sequence>
<protein>
    <submittedName>
        <fullName evidence="2">Uncharacterized protein</fullName>
    </submittedName>
</protein>
<dbReference type="EMBL" id="JBHUOZ010000001">
    <property type="protein sequence ID" value="MFD2918129.1"/>
    <property type="molecule type" value="Genomic_DNA"/>
</dbReference>
<keyword evidence="3" id="KW-1185">Reference proteome</keyword>
<accession>A0ABW5ZYN1</accession>
<name>A0ABW5ZYN1_9BACT</name>